<feature type="compositionally biased region" description="Polar residues" evidence="1">
    <location>
        <begin position="26"/>
        <end position="42"/>
    </location>
</feature>
<proteinExistence type="predicted"/>
<evidence type="ECO:0000313" key="3">
    <source>
        <dbReference type="Proteomes" id="UP000054018"/>
    </source>
</evidence>
<dbReference type="EMBL" id="KN833720">
    <property type="protein sequence ID" value="KIK24095.1"/>
    <property type="molecule type" value="Genomic_DNA"/>
</dbReference>
<dbReference type="Proteomes" id="UP000054018">
    <property type="component" value="Unassembled WGS sequence"/>
</dbReference>
<protein>
    <submittedName>
        <fullName evidence="2">Uncharacterized protein</fullName>
    </submittedName>
</protein>
<reference evidence="3" key="2">
    <citation type="submission" date="2015-01" db="EMBL/GenBank/DDBJ databases">
        <title>Evolutionary Origins and Diversification of the Mycorrhizal Mutualists.</title>
        <authorList>
            <consortium name="DOE Joint Genome Institute"/>
            <consortium name="Mycorrhizal Genomics Consortium"/>
            <person name="Kohler A."/>
            <person name="Kuo A."/>
            <person name="Nagy L.G."/>
            <person name="Floudas D."/>
            <person name="Copeland A."/>
            <person name="Barry K.W."/>
            <person name="Cichocki N."/>
            <person name="Veneault-Fourrey C."/>
            <person name="LaButti K."/>
            <person name="Lindquist E.A."/>
            <person name="Lipzen A."/>
            <person name="Lundell T."/>
            <person name="Morin E."/>
            <person name="Murat C."/>
            <person name="Riley R."/>
            <person name="Ohm R."/>
            <person name="Sun H."/>
            <person name="Tunlid A."/>
            <person name="Henrissat B."/>
            <person name="Grigoriev I.V."/>
            <person name="Hibbett D.S."/>
            <person name="Martin F."/>
        </authorList>
    </citation>
    <scope>NUCLEOTIDE SEQUENCE [LARGE SCALE GENOMIC DNA]</scope>
    <source>
        <strain evidence="3">441</strain>
    </source>
</reference>
<dbReference type="GO" id="GO:1990904">
    <property type="term" value="C:ribonucleoprotein complex"/>
    <property type="evidence" value="ECO:0007669"/>
    <property type="project" value="TreeGrafter"/>
</dbReference>
<dbReference type="GO" id="GO:0042175">
    <property type="term" value="C:nuclear outer membrane-endoplasmic reticulum membrane network"/>
    <property type="evidence" value="ECO:0007669"/>
    <property type="project" value="TreeGrafter"/>
</dbReference>
<feature type="region of interest" description="Disordered" evidence="1">
    <location>
        <begin position="1"/>
        <end position="68"/>
    </location>
</feature>
<dbReference type="AlphaFoldDB" id="A0A0C9YGN9"/>
<dbReference type="GO" id="GO:0005783">
    <property type="term" value="C:endoplasmic reticulum"/>
    <property type="evidence" value="ECO:0007669"/>
    <property type="project" value="TreeGrafter"/>
</dbReference>
<dbReference type="OrthoDB" id="2195113at2759"/>
<sequence>MTHAHQIWPSASPTAAESDQRDDLCNGTQESGSPISDGCTTPENDETGRVPSSPTPRAGGTLERITPTPVFAKPDKAAFQAAEARIKSEIDAVQAELTAARDKLSSSYANTPGDAINDKYTALVAELEDIRGQHPGYNIQTQIRVLHDSIGKWVNKLYAAKTRVWAVAHVRAHIEHLRRQIKSGNMTVVEEEHARRELSHLAHLRRTAEVVQSKQDAVDGDRRVLCELRRQLDNPELMALSDRYEAITAELGKLHHEFYAKPIQECNALQARLNDLWKEKREVSQELRDASDRYWAQVQDGRDCKYEEVGAQNTVEEARKLEVISKC</sequence>
<dbReference type="GO" id="GO:0008298">
    <property type="term" value="P:intracellular mRNA localization"/>
    <property type="evidence" value="ECO:0007669"/>
    <property type="project" value="TreeGrafter"/>
</dbReference>
<organism evidence="2 3">
    <name type="scientific">Pisolithus microcarpus 441</name>
    <dbReference type="NCBI Taxonomy" id="765257"/>
    <lineage>
        <taxon>Eukaryota</taxon>
        <taxon>Fungi</taxon>
        <taxon>Dikarya</taxon>
        <taxon>Basidiomycota</taxon>
        <taxon>Agaricomycotina</taxon>
        <taxon>Agaricomycetes</taxon>
        <taxon>Agaricomycetidae</taxon>
        <taxon>Boletales</taxon>
        <taxon>Sclerodermatineae</taxon>
        <taxon>Pisolithaceae</taxon>
        <taxon>Pisolithus</taxon>
    </lineage>
</organism>
<dbReference type="PANTHER" id="PTHR31027">
    <property type="entry name" value="NUCLEAR SEGREGATION PROTEIN BFR1"/>
    <property type="match status" value="1"/>
</dbReference>
<dbReference type="GO" id="GO:0003729">
    <property type="term" value="F:mRNA binding"/>
    <property type="evidence" value="ECO:0007669"/>
    <property type="project" value="TreeGrafter"/>
</dbReference>
<accession>A0A0C9YGN9</accession>
<dbReference type="PANTHER" id="PTHR31027:SF2">
    <property type="entry name" value="LEBERCILIN DOMAIN-CONTAINING PROTEIN"/>
    <property type="match status" value="1"/>
</dbReference>
<keyword evidence="3" id="KW-1185">Reference proteome</keyword>
<evidence type="ECO:0000256" key="1">
    <source>
        <dbReference type="SAM" id="MobiDB-lite"/>
    </source>
</evidence>
<gene>
    <name evidence="2" type="ORF">PISMIDRAFT_10500</name>
</gene>
<reference evidence="2 3" key="1">
    <citation type="submission" date="2014-04" db="EMBL/GenBank/DDBJ databases">
        <authorList>
            <consortium name="DOE Joint Genome Institute"/>
            <person name="Kuo A."/>
            <person name="Kohler A."/>
            <person name="Costa M.D."/>
            <person name="Nagy L.G."/>
            <person name="Floudas D."/>
            <person name="Copeland A."/>
            <person name="Barry K.W."/>
            <person name="Cichocki N."/>
            <person name="Veneault-Fourrey C."/>
            <person name="LaButti K."/>
            <person name="Lindquist E.A."/>
            <person name="Lipzen A."/>
            <person name="Lundell T."/>
            <person name="Morin E."/>
            <person name="Murat C."/>
            <person name="Sun H."/>
            <person name="Tunlid A."/>
            <person name="Henrissat B."/>
            <person name="Grigoriev I.V."/>
            <person name="Hibbett D.S."/>
            <person name="Martin F."/>
            <person name="Nordberg H.P."/>
            <person name="Cantor M.N."/>
            <person name="Hua S.X."/>
        </authorList>
    </citation>
    <scope>NUCLEOTIDE SEQUENCE [LARGE SCALE GENOMIC DNA]</scope>
    <source>
        <strain evidence="2 3">441</strain>
    </source>
</reference>
<dbReference type="HOGENOM" id="CLU_850254_0_0_1"/>
<evidence type="ECO:0000313" key="2">
    <source>
        <dbReference type="EMBL" id="KIK24095.1"/>
    </source>
</evidence>
<dbReference type="InterPro" id="IPR039604">
    <property type="entry name" value="Bfr1"/>
</dbReference>
<dbReference type="STRING" id="765257.A0A0C9YGN9"/>
<name>A0A0C9YGN9_9AGAM</name>